<organism evidence="1 2">
    <name type="scientific">Ambrosia artemisiifolia</name>
    <name type="common">Common ragweed</name>
    <dbReference type="NCBI Taxonomy" id="4212"/>
    <lineage>
        <taxon>Eukaryota</taxon>
        <taxon>Viridiplantae</taxon>
        <taxon>Streptophyta</taxon>
        <taxon>Embryophyta</taxon>
        <taxon>Tracheophyta</taxon>
        <taxon>Spermatophyta</taxon>
        <taxon>Magnoliopsida</taxon>
        <taxon>eudicotyledons</taxon>
        <taxon>Gunneridae</taxon>
        <taxon>Pentapetalae</taxon>
        <taxon>asterids</taxon>
        <taxon>campanulids</taxon>
        <taxon>Asterales</taxon>
        <taxon>Asteraceae</taxon>
        <taxon>Asteroideae</taxon>
        <taxon>Heliantheae alliance</taxon>
        <taxon>Heliantheae</taxon>
        <taxon>Ambrosia</taxon>
    </lineage>
</organism>
<dbReference type="Proteomes" id="UP001206925">
    <property type="component" value="Unassembled WGS sequence"/>
</dbReference>
<keyword evidence="2" id="KW-1185">Reference proteome</keyword>
<protein>
    <submittedName>
        <fullName evidence="1">Uncharacterized protein</fullName>
    </submittedName>
</protein>
<proteinExistence type="predicted"/>
<dbReference type="AlphaFoldDB" id="A0AAD5C3A9"/>
<name>A0AAD5C3A9_AMBAR</name>
<evidence type="ECO:0000313" key="1">
    <source>
        <dbReference type="EMBL" id="KAI7734598.1"/>
    </source>
</evidence>
<evidence type="ECO:0000313" key="2">
    <source>
        <dbReference type="Proteomes" id="UP001206925"/>
    </source>
</evidence>
<comment type="caution">
    <text evidence="1">The sequence shown here is derived from an EMBL/GenBank/DDBJ whole genome shotgun (WGS) entry which is preliminary data.</text>
</comment>
<reference evidence="1" key="1">
    <citation type="submission" date="2022-06" db="EMBL/GenBank/DDBJ databases">
        <title>Uncovering the hologenomic basis of an extraordinary plant invasion.</title>
        <authorList>
            <person name="Bieker V.C."/>
            <person name="Martin M.D."/>
            <person name="Gilbert T."/>
            <person name="Hodgins K."/>
            <person name="Battlay P."/>
            <person name="Petersen B."/>
            <person name="Wilson J."/>
        </authorList>
    </citation>
    <scope>NUCLEOTIDE SEQUENCE</scope>
    <source>
        <strain evidence="1">AA19_3_7</strain>
        <tissue evidence="1">Leaf</tissue>
    </source>
</reference>
<accession>A0AAD5C3A9</accession>
<dbReference type="EMBL" id="JAMZMK010009688">
    <property type="protein sequence ID" value="KAI7734598.1"/>
    <property type="molecule type" value="Genomic_DNA"/>
</dbReference>
<sequence length="83" mass="9461">MKGRYTFRRRISTSLTQIDTQETVCITRRNDELLHGVTGYYGMVQAFISYHMCVANQGFRIIGLCTAYSGPKSSRFKADLEEA</sequence>
<gene>
    <name evidence="1" type="ORF">M8C21_001406</name>
</gene>